<dbReference type="GO" id="GO:0006782">
    <property type="term" value="P:protoporphyrinogen IX biosynthetic process"/>
    <property type="evidence" value="ECO:0007669"/>
    <property type="project" value="UniProtKB-UniPathway"/>
</dbReference>
<dbReference type="Proteomes" id="UP000006753">
    <property type="component" value="Unassembled WGS sequence"/>
</dbReference>
<proteinExistence type="predicted"/>
<dbReference type="GO" id="GO:0005829">
    <property type="term" value="C:cytosol"/>
    <property type="evidence" value="ECO:0007669"/>
    <property type="project" value="TreeGrafter"/>
</dbReference>
<reference evidence="2 3" key="1">
    <citation type="journal article" date="2012" name="BMC Genomics">
        <title>Sequencing the genome of Marssonina brunnea reveals fungus-poplar co-evolution.</title>
        <authorList>
            <person name="Zhu S."/>
            <person name="Cao Y.-Z."/>
            <person name="Jiang C."/>
            <person name="Tan B.-Y."/>
            <person name="Wang Z."/>
            <person name="Feng S."/>
            <person name="Zhang L."/>
            <person name="Su X.-H."/>
            <person name="Brejova B."/>
            <person name="Vinar T."/>
            <person name="Xu M."/>
            <person name="Wang M.-X."/>
            <person name="Zhang S.-G."/>
            <person name="Huang M.-R."/>
            <person name="Wu R."/>
            <person name="Zhou Y."/>
        </authorList>
    </citation>
    <scope>NUCLEOTIDE SEQUENCE [LARGE SCALE GENOMIC DNA]</scope>
    <source>
        <strain evidence="2 3">MB_m1</strain>
    </source>
</reference>
<dbReference type="Gene3D" id="3.40.50.10090">
    <property type="match status" value="2"/>
</dbReference>
<dbReference type="GeneID" id="18762682"/>
<dbReference type="eggNOG" id="KOG4132">
    <property type="taxonomic scope" value="Eukaryota"/>
</dbReference>
<dbReference type="KEGG" id="mbe:MBM_06747"/>
<dbReference type="Pfam" id="PF02602">
    <property type="entry name" value="HEM4"/>
    <property type="match status" value="1"/>
</dbReference>
<dbReference type="InterPro" id="IPR039793">
    <property type="entry name" value="UROS/Hem4"/>
</dbReference>
<dbReference type="EMBL" id="JH921443">
    <property type="protein sequence ID" value="EKD14986.1"/>
    <property type="molecule type" value="Genomic_DNA"/>
</dbReference>
<accession>K1WPS3</accession>
<evidence type="ECO:0000259" key="1">
    <source>
        <dbReference type="Pfam" id="PF02602"/>
    </source>
</evidence>
<dbReference type="FunCoup" id="K1WPS3">
    <property type="interactions" value="114"/>
</dbReference>
<dbReference type="PANTHER" id="PTHR12390:SF0">
    <property type="entry name" value="UROPORPHYRINOGEN-III SYNTHASE"/>
    <property type="match status" value="1"/>
</dbReference>
<dbReference type="GO" id="GO:0004852">
    <property type="term" value="F:uroporphyrinogen-III synthase activity"/>
    <property type="evidence" value="ECO:0007669"/>
    <property type="project" value="InterPro"/>
</dbReference>
<sequence length="482" mass="53566">MPLRNLKQDCRELSMTTYMTEQRPKPPLITTPVLPPSPPPLLPLGAIKLPLAQLPVNIIMRLAHPPPEFLPALRPYLVPRHPVLEILRAHPARVQLREEAHERAGLGLLGGGGLRRVGGGDGVQQRPGGAAQLLDVRRALSGGDGRRGFGEFSGLGCHVHDFQPHYAPRHSATMGTNSNEDGSSTPILLLKTKSTPHDGYEEKFSTKKDGLCFSPTFVPVLKPRFLDKGIDIVRDLVRNKEIGKEEWKKYGGMIFTSQHAVEAFARLVEEGKGDEQWPYLQDVPIYTVGPATARALRAISQTPALNIFGADMGNGEALSHYMLDHYGRWYQDRKNKPPLLFLVGEQRRDIIPKTLMDPTLADERRIQVDELVVYGTGVMEFFEENFTKILRETRDLPLRWVVVFSPTGCEAMLRALGILDPKTGKAKAVGPPKMRSTYIATIGPTTRDFLRHSFGYEPDVCAEKPSPEGVEAGIRAFSEKDQ</sequence>
<dbReference type="PANTHER" id="PTHR12390">
    <property type="entry name" value="UROPORPHYRINOGEN III SYNTHASE"/>
    <property type="match status" value="1"/>
</dbReference>
<keyword evidence="3" id="KW-1185">Reference proteome</keyword>
<name>K1WPS3_MARBU</name>
<evidence type="ECO:0000313" key="2">
    <source>
        <dbReference type="EMBL" id="EKD14986.1"/>
    </source>
</evidence>
<feature type="domain" description="Tetrapyrrole biosynthesis uroporphyrinogen III synthase" evidence="1">
    <location>
        <begin position="213"/>
        <end position="469"/>
    </location>
</feature>
<gene>
    <name evidence="2" type="ORF">MBM_06747</name>
</gene>
<dbReference type="InterPro" id="IPR036108">
    <property type="entry name" value="4pyrrol_syn_uPrphyn_synt_sf"/>
</dbReference>
<organism evidence="2 3">
    <name type="scientific">Marssonina brunnea f. sp. multigermtubi (strain MB_m1)</name>
    <name type="common">Marssonina leaf spot fungus</name>
    <dbReference type="NCBI Taxonomy" id="1072389"/>
    <lineage>
        <taxon>Eukaryota</taxon>
        <taxon>Fungi</taxon>
        <taxon>Dikarya</taxon>
        <taxon>Ascomycota</taxon>
        <taxon>Pezizomycotina</taxon>
        <taxon>Leotiomycetes</taxon>
        <taxon>Helotiales</taxon>
        <taxon>Drepanopezizaceae</taxon>
        <taxon>Drepanopeziza</taxon>
    </lineage>
</organism>
<dbReference type="SUPFAM" id="SSF69618">
    <property type="entry name" value="HemD-like"/>
    <property type="match status" value="1"/>
</dbReference>
<dbReference type="AlphaFoldDB" id="K1WPS3"/>
<dbReference type="OrthoDB" id="5595751at2759"/>
<protein>
    <submittedName>
        <fullName evidence="2">Uroporphyrinogen-III synthase HemD</fullName>
    </submittedName>
</protein>
<evidence type="ECO:0000313" key="3">
    <source>
        <dbReference type="Proteomes" id="UP000006753"/>
    </source>
</evidence>
<dbReference type="HOGENOM" id="CLU_665917_0_0_1"/>
<dbReference type="CDD" id="cd06578">
    <property type="entry name" value="HemD"/>
    <property type="match status" value="1"/>
</dbReference>
<dbReference type="STRING" id="1072389.K1WPS3"/>
<dbReference type="FunFam" id="3.40.50.10090:FF:000011">
    <property type="entry name" value="Uroporphyrinogen-III synthase (UroS), putative"/>
    <property type="match status" value="1"/>
</dbReference>
<dbReference type="InterPro" id="IPR003754">
    <property type="entry name" value="4pyrrol_synth_uPrphyn_synth"/>
</dbReference>
<dbReference type="GO" id="GO:0006780">
    <property type="term" value="P:uroporphyrinogen III biosynthetic process"/>
    <property type="evidence" value="ECO:0007669"/>
    <property type="project" value="InterPro"/>
</dbReference>
<dbReference type="InParanoid" id="K1WPS3"/>
<dbReference type="UniPathway" id="UPA00251">
    <property type="reaction ID" value="UER00320"/>
</dbReference>